<keyword evidence="3" id="KW-1185">Reference proteome</keyword>
<name>A0ABY5VPF4_9ACTN</name>
<gene>
    <name evidence="2" type="ORF">Dfulv_28240</name>
</gene>
<dbReference type="RefSeq" id="WP_259856546.1">
    <property type="nucleotide sequence ID" value="NZ_BAAAST010000051.1"/>
</dbReference>
<reference evidence="2" key="2">
    <citation type="submission" date="2022-09" db="EMBL/GenBank/DDBJ databases">
        <title>Biosynthetic gene clusters of Dactylosporangioum fulvum.</title>
        <authorList>
            <person name="Caradec T."/>
        </authorList>
    </citation>
    <scope>NUCLEOTIDE SEQUENCE</scope>
    <source>
        <strain evidence="2">NRRL B-16292</strain>
    </source>
</reference>
<proteinExistence type="predicted"/>
<protein>
    <submittedName>
        <fullName evidence="2">Uncharacterized protein</fullName>
    </submittedName>
</protein>
<sequence>MAAASGNWRFVARFATPDQLAAHPWSAGAWQLGPPFGAMDGQPDDRTARISGPAALPPGRQDHADNVDYPAAQPTDADFTPTTSTARTRSAHTAPPGGQAATGIAEAAASGHTTHAPAHHPQWTNTRHSSGGPARQTPDIPDILVHRRTVMCSTLHDPEDFVHPSQHQPFGIMQNQENCIQPLRCESIS</sequence>
<organism evidence="2 3">
    <name type="scientific">Dactylosporangium fulvum</name>
    <dbReference type="NCBI Taxonomy" id="53359"/>
    <lineage>
        <taxon>Bacteria</taxon>
        <taxon>Bacillati</taxon>
        <taxon>Actinomycetota</taxon>
        <taxon>Actinomycetes</taxon>
        <taxon>Micromonosporales</taxon>
        <taxon>Micromonosporaceae</taxon>
        <taxon>Dactylosporangium</taxon>
    </lineage>
</organism>
<evidence type="ECO:0000256" key="1">
    <source>
        <dbReference type="SAM" id="MobiDB-lite"/>
    </source>
</evidence>
<evidence type="ECO:0000313" key="3">
    <source>
        <dbReference type="Proteomes" id="UP001059617"/>
    </source>
</evidence>
<reference evidence="2" key="1">
    <citation type="submission" date="2021-04" db="EMBL/GenBank/DDBJ databases">
        <authorList>
            <person name="Hartkoorn R.C."/>
            <person name="Beaudoing E."/>
            <person name="Hot D."/>
        </authorList>
    </citation>
    <scope>NUCLEOTIDE SEQUENCE</scope>
    <source>
        <strain evidence="2">NRRL B-16292</strain>
    </source>
</reference>
<feature type="region of interest" description="Disordered" evidence="1">
    <location>
        <begin position="33"/>
        <end position="139"/>
    </location>
</feature>
<dbReference type="Proteomes" id="UP001059617">
    <property type="component" value="Chromosome"/>
</dbReference>
<accession>A0ABY5VPF4</accession>
<feature type="compositionally biased region" description="Low complexity" evidence="1">
    <location>
        <begin position="80"/>
        <end position="111"/>
    </location>
</feature>
<evidence type="ECO:0000313" key="2">
    <source>
        <dbReference type="EMBL" id="UWP79055.1"/>
    </source>
</evidence>
<dbReference type="EMBL" id="CP073720">
    <property type="protein sequence ID" value="UWP79055.1"/>
    <property type="molecule type" value="Genomic_DNA"/>
</dbReference>